<dbReference type="EMBL" id="QUZU01000007">
    <property type="protein sequence ID" value="TFY90475.1"/>
    <property type="molecule type" value="Genomic_DNA"/>
</dbReference>
<comment type="caution">
    <text evidence="1">The sequence shown here is derived from an EMBL/GenBank/DDBJ whole genome shotgun (WGS) entry which is preliminary data.</text>
</comment>
<name>A0A4Z0AUV6_9PSED</name>
<reference evidence="1 2" key="1">
    <citation type="journal article" date="2019" name="Syst. Appl. Microbiol.">
        <title>New species of pathogenic Pseudomonas isolated from citrus in Tunisia: Proposal of Pseudomonas kairouanensis sp. nov. and Pseudomonas nabeulensis sp. nov.</title>
        <authorList>
            <person name="Oueslati M."/>
            <person name="Mulet M."/>
            <person name="Gomila M."/>
            <person name="Berge O."/>
            <person name="Hajlaoui M.R."/>
            <person name="Lalucat J."/>
            <person name="Sadfi-Zouaoui N."/>
            <person name="Garcia-Valdes E."/>
        </authorList>
    </citation>
    <scope>NUCLEOTIDE SEQUENCE [LARGE SCALE GENOMIC DNA]</scope>
    <source>
        <strain evidence="1 2">KC12</strain>
    </source>
</reference>
<dbReference type="Proteomes" id="UP000297391">
    <property type="component" value="Unassembled WGS sequence"/>
</dbReference>
<accession>A0A4Z0AUV6</accession>
<keyword evidence="2" id="KW-1185">Reference proteome</keyword>
<evidence type="ECO:0000313" key="1">
    <source>
        <dbReference type="EMBL" id="TFY90475.1"/>
    </source>
</evidence>
<dbReference type="AlphaFoldDB" id="A0A4Z0AUV6"/>
<sequence length="527" mass="57717">MQAQVPSLLELPDFAPTAPVAVLVPQSAALGEPSTTGVRTYNQRTYLNLDSNETILAVYDAATGDYRERLPHALHASGPVLHPVPGSSTWSRLAPGTSLSTASVPLPSVRVTGRLDLRWALADYQVHGPAGHATPSIAGKRCFSTPSGDYCFDQAGLPKSDVEKIDAQGNRKFCGKIEENAVIQIHGEMLRSYLLLDGSVCRSGFDSVRSMRTVCADTSTGLPDIYIETGSRIGAWVPELRIDAITDIIRDARRLLGYTPDGGSMAVGGMSESNRNTYCYLRQYARQLIAFNTPSISSAPALEQGRLIDAHIWQHGYPYDTLRAAVAAKANAQTLHVGLPQFDAFQGMGLVSSTREGGFNINAVAASDQLHYPVRSRTPELDVLLNEWRALDKRDPTRGAKNEQLYRVFLASEGYRIIPGGNYRGGQSGFDLVFEGPTDAVYLLEVKHVSTSRSGRFSNVNMARVNPDFQMEDGWINFTLRTEAGRSEAGRRVQQAMRDNRLFKVIGATTPEGRLLLFLVDMRPVRL</sequence>
<protein>
    <submittedName>
        <fullName evidence="1">Uncharacterized protein</fullName>
    </submittedName>
</protein>
<organism evidence="1 2">
    <name type="scientific">Pseudomonas kairouanensis</name>
    <dbReference type="NCBI Taxonomy" id="2293832"/>
    <lineage>
        <taxon>Bacteria</taxon>
        <taxon>Pseudomonadati</taxon>
        <taxon>Pseudomonadota</taxon>
        <taxon>Gammaproteobacteria</taxon>
        <taxon>Pseudomonadales</taxon>
        <taxon>Pseudomonadaceae</taxon>
        <taxon>Pseudomonas</taxon>
    </lineage>
</organism>
<evidence type="ECO:0000313" key="2">
    <source>
        <dbReference type="Proteomes" id="UP000297391"/>
    </source>
</evidence>
<gene>
    <name evidence="1" type="ORF">DYL59_08010</name>
</gene>
<dbReference type="CDD" id="cd20702">
    <property type="entry name" value="PoNe"/>
    <property type="match status" value="1"/>
</dbReference>
<proteinExistence type="predicted"/>